<accession>A0AA38WVD6</accession>
<dbReference type="PANTHER" id="PTHR11439">
    <property type="entry name" value="GAG-POL-RELATED RETROTRANSPOSON"/>
    <property type="match status" value="1"/>
</dbReference>
<protein>
    <recommendedName>
        <fullName evidence="3">Reverse transcriptase</fullName>
    </recommendedName>
</protein>
<organism evidence="1 2">
    <name type="scientific">Centaurea solstitialis</name>
    <name type="common">yellow star-thistle</name>
    <dbReference type="NCBI Taxonomy" id="347529"/>
    <lineage>
        <taxon>Eukaryota</taxon>
        <taxon>Viridiplantae</taxon>
        <taxon>Streptophyta</taxon>
        <taxon>Embryophyta</taxon>
        <taxon>Tracheophyta</taxon>
        <taxon>Spermatophyta</taxon>
        <taxon>Magnoliopsida</taxon>
        <taxon>eudicotyledons</taxon>
        <taxon>Gunneridae</taxon>
        <taxon>Pentapetalae</taxon>
        <taxon>asterids</taxon>
        <taxon>campanulids</taxon>
        <taxon>Asterales</taxon>
        <taxon>Asteraceae</taxon>
        <taxon>Carduoideae</taxon>
        <taxon>Cardueae</taxon>
        <taxon>Centaureinae</taxon>
        <taxon>Centaurea</taxon>
    </lineage>
</organism>
<dbReference type="Proteomes" id="UP001172457">
    <property type="component" value="Chromosome 1"/>
</dbReference>
<dbReference type="AlphaFoldDB" id="A0AA38WVD6"/>
<dbReference type="PANTHER" id="PTHR11439:SF483">
    <property type="entry name" value="PEPTIDE SYNTHASE GLIP-LIKE, PUTATIVE (AFU_ORTHOLOGUE AFUA_3G12920)-RELATED"/>
    <property type="match status" value="1"/>
</dbReference>
<sequence length="96" mass="10717">MALIPLLGFCGYPRIKLTRGLSQIYQNLAGKYAREMLTKYKLTTCSEMKTPMAPPLKLDKDSNGKSVDVTLYRGMIGSLLYLTASRPNIMYATCLC</sequence>
<keyword evidence="2" id="KW-1185">Reference proteome</keyword>
<evidence type="ECO:0000313" key="1">
    <source>
        <dbReference type="EMBL" id="KAJ9566631.1"/>
    </source>
</evidence>
<proteinExistence type="predicted"/>
<evidence type="ECO:0008006" key="3">
    <source>
        <dbReference type="Google" id="ProtNLM"/>
    </source>
</evidence>
<name>A0AA38WVD6_9ASTR</name>
<comment type="caution">
    <text evidence="1">The sequence shown here is derived from an EMBL/GenBank/DDBJ whole genome shotgun (WGS) entry which is preliminary data.</text>
</comment>
<gene>
    <name evidence="1" type="ORF">OSB04_002597</name>
</gene>
<dbReference type="EMBL" id="JARYMX010000001">
    <property type="protein sequence ID" value="KAJ9566631.1"/>
    <property type="molecule type" value="Genomic_DNA"/>
</dbReference>
<reference evidence="1" key="1">
    <citation type="submission" date="2023-03" db="EMBL/GenBank/DDBJ databases">
        <title>Chromosome-scale reference genome and RAD-based genetic map of yellow starthistle (Centaurea solstitialis) reveal putative structural variation and QTLs associated with invader traits.</title>
        <authorList>
            <person name="Reatini B."/>
            <person name="Cang F.A."/>
            <person name="Jiang Q."/>
            <person name="Mckibben M.T.W."/>
            <person name="Barker M.S."/>
            <person name="Rieseberg L.H."/>
            <person name="Dlugosch K.M."/>
        </authorList>
    </citation>
    <scope>NUCLEOTIDE SEQUENCE</scope>
    <source>
        <strain evidence="1">CAN-66</strain>
        <tissue evidence="1">Leaf</tissue>
    </source>
</reference>
<evidence type="ECO:0000313" key="2">
    <source>
        <dbReference type="Proteomes" id="UP001172457"/>
    </source>
</evidence>